<dbReference type="STRING" id="595434.RISK_001755"/>
<evidence type="ECO:0000313" key="2">
    <source>
        <dbReference type="EMBL" id="KLU05904.1"/>
    </source>
</evidence>
<dbReference type="NCBIfam" id="NF033573">
    <property type="entry name" value="transpos_IS200"/>
    <property type="match status" value="1"/>
</dbReference>
<dbReference type="AlphaFoldDB" id="A0A0J1EK76"/>
<evidence type="ECO:0000313" key="3">
    <source>
        <dbReference type="Proteomes" id="UP000036367"/>
    </source>
</evidence>
<dbReference type="InterPro" id="IPR036515">
    <property type="entry name" value="Transposase_17_sf"/>
</dbReference>
<dbReference type="GO" id="GO:0006313">
    <property type="term" value="P:DNA transposition"/>
    <property type="evidence" value="ECO:0007669"/>
    <property type="project" value="InterPro"/>
</dbReference>
<dbReference type="Gene3D" id="3.30.70.1290">
    <property type="entry name" value="Transposase IS200-like"/>
    <property type="match status" value="1"/>
</dbReference>
<dbReference type="SMART" id="SM01321">
    <property type="entry name" value="Y1_Tnp"/>
    <property type="match status" value="1"/>
</dbReference>
<dbReference type="Pfam" id="PF01797">
    <property type="entry name" value="Y1_Tnp"/>
    <property type="match status" value="1"/>
</dbReference>
<name>A0A0J1EK76_RHOIS</name>
<organism evidence="2 3">
    <name type="scientific">Rhodopirellula islandica</name>
    <dbReference type="NCBI Taxonomy" id="595434"/>
    <lineage>
        <taxon>Bacteria</taxon>
        <taxon>Pseudomonadati</taxon>
        <taxon>Planctomycetota</taxon>
        <taxon>Planctomycetia</taxon>
        <taxon>Pirellulales</taxon>
        <taxon>Pirellulaceae</taxon>
        <taxon>Rhodopirellula</taxon>
    </lineage>
</organism>
<dbReference type="EMBL" id="LECT01000016">
    <property type="protein sequence ID" value="KLU05904.1"/>
    <property type="molecule type" value="Genomic_DNA"/>
</dbReference>
<dbReference type="Proteomes" id="UP000036367">
    <property type="component" value="Unassembled WGS sequence"/>
</dbReference>
<gene>
    <name evidence="2" type="ORF">RISK_001755</name>
</gene>
<dbReference type="GO" id="GO:0004803">
    <property type="term" value="F:transposase activity"/>
    <property type="evidence" value="ECO:0007669"/>
    <property type="project" value="InterPro"/>
</dbReference>
<feature type="domain" description="Transposase IS200-like" evidence="1">
    <location>
        <begin position="5"/>
        <end position="119"/>
    </location>
</feature>
<proteinExistence type="predicted"/>
<evidence type="ECO:0000259" key="1">
    <source>
        <dbReference type="SMART" id="SM01321"/>
    </source>
</evidence>
<reference evidence="2" key="1">
    <citation type="submission" date="2015-05" db="EMBL/GenBank/DDBJ databases">
        <title>Permanent draft genome of Rhodopirellula islandicus K833.</title>
        <authorList>
            <person name="Kizina J."/>
            <person name="Richter M."/>
            <person name="Glockner F.O."/>
            <person name="Harder J."/>
        </authorList>
    </citation>
    <scope>NUCLEOTIDE SEQUENCE [LARGE SCALE GENOMIC DNA]</scope>
    <source>
        <strain evidence="2">K833</strain>
    </source>
</reference>
<keyword evidence="3" id="KW-1185">Reference proteome</keyword>
<dbReference type="SUPFAM" id="SSF143422">
    <property type="entry name" value="Transposase IS200-like"/>
    <property type="match status" value="1"/>
</dbReference>
<dbReference type="PANTHER" id="PTHR33360:SF2">
    <property type="entry name" value="TRANSPOSASE FOR INSERTION SEQUENCE ELEMENT IS200"/>
    <property type="match status" value="1"/>
</dbReference>
<dbReference type="OrthoDB" id="9798161at2"/>
<accession>A0A0J1EK76</accession>
<sequence>MPSTHHGLLIHVVFSTKQRFKLLSPVWRTDLHSYIGGIASEHRATLLRAGGIEDHIHLLLKIHPSKAIADTVKLLKGNSSKWINSHQMVPAKFEWQRGYGAFSVSESMSDTVKRYIENQEEHHRQQTFQDEYLAFLDKHHIHFDPRYVFDDEHVA</sequence>
<comment type="caution">
    <text evidence="2">The sequence shown here is derived from an EMBL/GenBank/DDBJ whole genome shotgun (WGS) entry which is preliminary data.</text>
</comment>
<dbReference type="PANTHER" id="PTHR33360">
    <property type="entry name" value="TRANSPOSASE FOR INSERTION SEQUENCE ELEMENT IS200"/>
    <property type="match status" value="1"/>
</dbReference>
<dbReference type="InterPro" id="IPR002686">
    <property type="entry name" value="Transposase_17"/>
</dbReference>
<protein>
    <submittedName>
        <fullName evidence="2">Transposase</fullName>
    </submittedName>
</protein>
<dbReference type="GO" id="GO:0003677">
    <property type="term" value="F:DNA binding"/>
    <property type="evidence" value="ECO:0007669"/>
    <property type="project" value="InterPro"/>
</dbReference>
<dbReference type="PATRIC" id="fig|595434.4.peg.1674"/>